<dbReference type="Gene3D" id="3.10.105.10">
    <property type="entry name" value="Dipeptide-binding Protein, Domain 3"/>
    <property type="match status" value="1"/>
</dbReference>
<name>T1AS51_9ZZZZ</name>
<feature type="non-terminal residue" evidence="1">
    <location>
        <position position="310"/>
    </location>
</feature>
<comment type="caution">
    <text evidence="1">The sequence shown here is derived from an EMBL/GenBank/DDBJ whole genome shotgun (WGS) entry which is preliminary data.</text>
</comment>
<reference evidence="1" key="1">
    <citation type="submission" date="2013-08" db="EMBL/GenBank/DDBJ databases">
        <authorList>
            <person name="Mendez C."/>
            <person name="Richter M."/>
            <person name="Ferrer M."/>
            <person name="Sanchez J."/>
        </authorList>
    </citation>
    <scope>NUCLEOTIDE SEQUENCE</scope>
</reference>
<reference evidence="1" key="2">
    <citation type="journal article" date="2014" name="ISME J.">
        <title>Microbial stratification in low pH oxic and suboxic macroscopic growths along an acid mine drainage.</title>
        <authorList>
            <person name="Mendez-Garcia C."/>
            <person name="Mesa V."/>
            <person name="Sprenger R.R."/>
            <person name="Richter M."/>
            <person name="Diez M.S."/>
            <person name="Solano J."/>
            <person name="Bargiela R."/>
            <person name="Golyshina O.V."/>
            <person name="Manteca A."/>
            <person name="Ramos J.L."/>
            <person name="Gallego J.R."/>
            <person name="Llorente I."/>
            <person name="Martins Dos Santos V.A."/>
            <person name="Jensen O.N."/>
            <person name="Pelaez A.I."/>
            <person name="Sanchez J."/>
            <person name="Ferrer M."/>
        </authorList>
    </citation>
    <scope>NUCLEOTIDE SEQUENCE</scope>
</reference>
<organism evidence="1">
    <name type="scientific">mine drainage metagenome</name>
    <dbReference type="NCBI Taxonomy" id="410659"/>
    <lineage>
        <taxon>unclassified sequences</taxon>
        <taxon>metagenomes</taxon>
        <taxon>ecological metagenomes</taxon>
    </lineage>
</organism>
<gene>
    <name evidence="1" type="ORF">B1B_13766</name>
</gene>
<proteinExistence type="predicted"/>
<dbReference type="EMBL" id="AUZY01009075">
    <property type="protein sequence ID" value="EQD43549.1"/>
    <property type="molecule type" value="Genomic_DNA"/>
</dbReference>
<evidence type="ECO:0000313" key="1">
    <source>
        <dbReference type="EMBL" id="EQD43549.1"/>
    </source>
</evidence>
<dbReference type="AlphaFoldDB" id="T1AS51"/>
<sequence>MVNTSGVWYYNGNKVTADIQITSAGPNPLGVEGALVIAQEWGGIGVPTTVTQESFTTLIPNLENYNYNVISLGITGIAGDPTGDYFAFYNYNLGNGTGFYLGPWSNTTFEGKSLTGAQVNDTMNNLTLKLNSISSLVTRVSISDEIQGLAAVESTMINLGYGIDILPFTNTTFTNISEINVPYTAYMYWAVLTTHTRTHSLVIHYTSKYNVSVQASNTTFYNGQKGSVTVTVISNLTGNAVKGANVTVGVSPTGATVNITNNTGVTNSAGQYVWDFTVLNTQPLIYVNQYFGRLNFTAVATGNSTVEPGL</sequence>
<accession>T1AS51</accession>
<protein>
    <submittedName>
        <fullName evidence="1">Extracellular solute-binding protein</fullName>
    </submittedName>
</protein>
<dbReference type="SUPFAM" id="SSF53850">
    <property type="entry name" value="Periplasmic binding protein-like II"/>
    <property type="match status" value="1"/>
</dbReference>